<comment type="caution">
    <text evidence="2">The sequence shown here is derived from an EMBL/GenBank/DDBJ whole genome shotgun (WGS) entry which is preliminary data.</text>
</comment>
<dbReference type="Proteomes" id="UP000253094">
    <property type="component" value="Unassembled WGS sequence"/>
</dbReference>
<gene>
    <name evidence="2" type="ORF">DQ384_10905</name>
</gene>
<evidence type="ECO:0000313" key="3">
    <source>
        <dbReference type="Proteomes" id="UP000253094"/>
    </source>
</evidence>
<keyword evidence="1" id="KW-0812">Transmembrane</keyword>
<accession>A0A367FLF7</accession>
<keyword evidence="1" id="KW-1133">Transmembrane helix</keyword>
<keyword evidence="3" id="KW-1185">Reference proteome</keyword>
<feature type="transmembrane region" description="Helical" evidence="1">
    <location>
        <begin position="12"/>
        <end position="37"/>
    </location>
</feature>
<keyword evidence="1" id="KW-0472">Membrane</keyword>
<dbReference type="AlphaFoldDB" id="A0A367FLF7"/>
<proteinExistence type="predicted"/>
<organism evidence="2 3">
    <name type="scientific">Sphaerisporangium album</name>
    <dbReference type="NCBI Taxonomy" id="509200"/>
    <lineage>
        <taxon>Bacteria</taxon>
        <taxon>Bacillati</taxon>
        <taxon>Actinomycetota</taxon>
        <taxon>Actinomycetes</taxon>
        <taxon>Streptosporangiales</taxon>
        <taxon>Streptosporangiaceae</taxon>
        <taxon>Sphaerisporangium</taxon>
    </lineage>
</organism>
<evidence type="ECO:0000256" key="1">
    <source>
        <dbReference type="SAM" id="Phobius"/>
    </source>
</evidence>
<dbReference type="OrthoDB" id="4577644at2"/>
<dbReference type="RefSeq" id="WP_114028616.1">
    <property type="nucleotide sequence ID" value="NZ_QOIL01000005.1"/>
</dbReference>
<name>A0A367FLF7_9ACTN</name>
<protein>
    <recommendedName>
        <fullName evidence="4">Short-chain dehydrogenase</fullName>
    </recommendedName>
</protein>
<reference evidence="2 3" key="1">
    <citation type="submission" date="2018-06" db="EMBL/GenBank/DDBJ databases">
        <title>Sphaerisporangium craniellae sp. nov., isolated from a marine sponge in the South China Sea.</title>
        <authorList>
            <person name="Li L."/>
        </authorList>
    </citation>
    <scope>NUCLEOTIDE SEQUENCE [LARGE SCALE GENOMIC DNA]</scope>
    <source>
        <strain evidence="2 3">CCTCC AA 208026</strain>
    </source>
</reference>
<evidence type="ECO:0000313" key="2">
    <source>
        <dbReference type="EMBL" id="RCG31238.1"/>
    </source>
</evidence>
<dbReference type="EMBL" id="QOIL01000005">
    <property type="protein sequence ID" value="RCG31238.1"/>
    <property type="molecule type" value="Genomic_DNA"/>
</dbReference>
<sequence length="92" mass="9817">MGRKRPPLWQPIFSWLSSWGVLVQTVVAGMLPGLYAATSPQARGGSLYGPDGFGQLAGAPTELAAYQPARNEADAARLWDVSERLAGVEFNA</sequence>
<evidence type="ECO:0008006" key="4">
    <source>
        <dbReference type="Google" id="ProtNLM"/>
    </source>
</evidence>